<evidence type="ECO:0000313" key="18">
    <source>
        <dbReference type="EMBL" id="EKU93993.1"/>
    </source>
</evidence>
<keyword evidence="4" id="KW-0645">Protease</keyword>
<dbReference type="GO" id="GO:0008955">
    <property type="term" value="F:peptidoglycan glycosyltransferase activity"/>
    <property type="evidence" value="ECO:0007669"/>
    <property type="project" value="UniProtKB-EC"/>
</dbReference>
<dbReference type="eggNOG" id="COG0744">
    <property type="taxonomic scope" value="Bacteria"/>
</dbReference>
<dbReference type="STRING" id="883081.HMPREF9698_00473"/>
<feature type="transmembrane region" description="Helical" evidence="15">
    <location>
        <begin position="38"/>
        <end position="60"/>
    </location>
</feature>
<evidence type="ECO:0000256" key="8">
    <source>
        <dbReference type="ARBA" id="ARBA00022960"/>
    </source>
</evidence>
<keyword evidence="15" id="KW-1133">Transmembrane helix</keyword>
<evidence type="ECO:0000256" key="3">
    <source>
        <dbReference type="ARBA" id="ARBA00022645"/>
    </source>
</evidence>
<proteinExistence type="inferred from homology"/>
<comment type="catalytic activity">
    <reaction evidence="13">
        <text>[GlcNAc-(1-&gt;4)-Mur2Ac(oyl-L-Ala-gamma-D-Glu-L-Lys-D-Ala-D-Ala)](n)-di-trans,octa-cis-undecaprenyl diphosphate + beta-D-GlcNAc-(1-&gt;4)-Mur2Ac(oyl-L-Ala-gamma-D-Glu-L-Lys-D-Ala-D-Ala)-di-trans,octa-cis-undecaprenyl diphosphate = [GlcNAc-(1-&gt;4)-Mur2Ac(oyl-L-Ala-gamma-D-Glu-L-Lys-D-Ala-D-Ala)](n+1)-di-trans,octa-cis-undecaprenyl diphosphate + di-trans,octa-cis-undecaprenyl diphosphate + H(+)</text>
        <dbReference type="Rhea" id="RHEA:23708"/>
        <dbReference type="Rhea" id="RHEA-COMP:9602"/>
        <dbReference type="Rhea" id="RHEA-COMP:9603"/>
        <dbReference type="ChEBI" id="CHEBI:15378"/>
        <dbReference type="ChEBI" id="CHEBI:58405"/>
        <dbReference type="ChEBI" id="CHEBI:60033"/>
        <dbReference type="ChEBI" id="CHEBI:78435"/>
        <dbReference type="EC" id="2.4.99.28"/>
    </reaction>
</comment>
<keyword evidence="5" id="KW-0328">Glycosyltransferase</keyword>
<feature type="compositionally biased region" description="Acidic residues" evidence="14">
    <location>
        <begin position="716"/>
        <end position="759"/>
    </location>
</feature>
<keyword evidence="8" id="KW-0133">Cell shape</keyword>
<comment type="similarity">
    <text evidence="1">In the C-terminal section; belongs to the transpeptidase family.</text>
</comment>
<keyword evidence="15" id="KW-0472">Membrane</keyword>
<dbReference type="PATRIC" id="fig|883081.3.peg.473"/>
<protein>
    <submittedName>
        <fullName evidence="18">1A family penicillin-binding protein</fullName>
    </submittedName>
</protein>
<dbReference type="Proteomes" id="UP000009875">
    <property type="component" value="Unassembled WGS sequence"/>
</dbReference>
<dbReference type="InterPro" id="IPR050396">
    <property type="entry name" value="Glycosyltr_51/Transpeptidase"/>
</dbReference>
<comment type="similarity">
    <text evidence="2">In the N-terminal section; belongs to the glycosyltransferase 51 family.</text>
</comment>
<keyword evidence="7" id="KW-0378">Hydrolase</keyword>
<evidence type="ECO:0000256" key="4">
    <source>
        <dbReference type="ARBA" id="ARBA00022670"/>
    </source>
</evidence>
<dbReference type="InterPro" id="IPR036950">
    <property type="entry name" value="PBP_transglycosylase"/>
</dbReference>
<gene>
    <name evidence="18" type="ORF">HMPREF9698_00473</name>
</gene>
<evidence type="ECO:0000256" key="10">
    <source>
        <dbReference type="ARBA" id="ARBA00023268"/>
    </source>
</evidence>
<dbReference type="SUPFAM" id="SSF53955">
    <property type="entry name" value="Lysozyme-like"/>
    <property type="match status" value="1"/>
</dbReference>
<evidence type="ECO:0000256" key="1">
    <source>
        <dbReference type="ARBA" id="ARBA00007090"/>
    </source>
</evidence>
<evidence type="ECO:0000259" key="17">
    <source>
        <dbReference type="Pfam" id="PF00912"/>
    </source>
</evidence>
<evidence type="ECO:0000256" key="15">
    <source>
        <dbReference type="SAM" id="Phobius"/>
    </source>
</evidence>
<evidence type="ECO:0000256" key="14">
    <source>
        <dbReference type="SAM" id="MobiDB-lite"/>
    </source>
</evidence>
<dbReference type="GO" id="GO:0009252">
    <property type="term" value="P:peptidoglycan biosynthetic process"/>
    <property type="evidence" value="ECO:0007669"/>
    <property type="project" value="UniProtKB-KW"/>
</dbReference>
<accession>K9EBF3</accession>
<evidence type="ECO:0000256" key="9">
    <source>
        <dbReference type="ARBA" id="ARBA00022984"/>
    </source>
</evidence>
<name>K9EBF3_9LACT</name>
<feature type="region of interest" description="Disordered" evidence="14">
    <location>
        <begin position="1"/>
        <end position="26"/>
    </location>
</feature>
<dbReference type="PANTHER" id="PTHR32282:SF29">
    <property type="entry name" value="PENICILLIN-BINDING PROTEIN 1A"/>
    <property type="match status" value="1"/>
</dbReference>
<dbReference type="AlphaFoldDB" id="K9EBF3"/>
<dbReference type="Pfam" id="PF00905">
    <property type="entry name" value="Transpeptidase"/>
    <property type="match status" value="1"/>
</dbReference>
<dbReference type="InterPro" id="IPR001264">
    <property type="entry name" value="Glyco_trans_51"/>
</dbReference>
<feature type="region of interest" description="Disordered" evidence="14">
    <location>
        <begin position="655"/>
        <end position="688"/>
    </location>
</feature>
<evidence type="ECO:0000256" key="6">
    <source>
        <dbReference type="ARBA" id="ARBA00022679"/>
    </source>
</evidence>
<evidence type="ECO:0000256" key="13">
    <source>
        <dbReference type="ARBA" id="ARBA00049902"/>
    </source>
</evidence>
<feature type="compositionally biased region" description="Basic and acidic residues" evidence="14">
    <location>
        <begin position="839"/>
        <end position="871"/>
    </location>
</feature>
<dbReference type="GO" id="GO:0008658">
    <property type="term" value="F:penicillin binding"/>
    <property type="evidence" value="ECO:0007669"/>
    <property type="project" value="InterPro"/>
</dbReference>
<evidence type="ECO:0000259" key="16">
    <source>
        <dbReference type="Pfam" id="PF00905"/>
    </source>
</evidence>
<dbReference type="GO" id="GO:0030288">
    <property type="term" value="C:outer membrane-bounded periplasmic space"/>
    <property type="evidence" value="ECO:0007669"/>
    <property type="project" value="TreeGrafter"/>
</dbReference>
<organism evidence="18 19">
    <name type="scientific">Alloiococcus otitis ATCC 51267</name>
    <dbReference type="NCBI Taxonomy" id="883081"/>
    <lineage>
        <taxon>Bacteria</taxon>
        <taxon>Bacillati</taxon>
        <taxon>Bacillota</taxon>
        <taxon>Bacilli</taxon>
        <taxon>Lactobacillales</taxon>
        <taxon>Carnobacteriaceae</taxon>
        <taxon>Alloiococcus</taxon>
    </lineage>
</organism>
<keyword evidence="19" id="KW-1185">Reference proteome</keyword>
<sequence length="871" mass="97541">MSDNNKTTRSSQYQNKPNRKKNKSKGKGINWAGIAKKVGLVIVFFILLVFISGAGLFTYYASSAPDLTDDALFGTYTSELLDRDGEVYYTIGADSREFANPDEYPEILKEAVLSIEDQRFYKHPGVDPIGIARAGIGYVTEGEVVGGGSTITQQLIKLSLFSTSKEDQTIKRKSQEAWLALQLERRLSKEQILTLYLNRVHMAGNVYGMKTAAEQYYGKEVGDLELHEAAMLAGMPKAPNYFNPYKNPDQAKNRRNTVLYAMYEEGYISQDEYDQASDLPADQDLVDQPEELDDAELYLDGYITAVLDEIAEKTDYDPYTAGLKIHTNIDLDSQEFMYNLAHNEDYIASDDELQTAMTLIDPTTGELLAIMGGRNIEGHLSLNRSTENTRNIGSTIKPLTVYAPAIEFNQRSTYEQVVDEPYTVPGTDWSPRNWDREFHGQMSTRDALVNSRNIPTAKIFNEELDFDQVSEFLERLDINPESLASSEGLVPSSAIDGSMTPLQLTGAFSAFANGGQYIQPHTVSEIVTQDGETIDTTPEPVQAMEDYTAYMITDMLKGVIDLYSNDLDISDLPQAGKTGTSNYSSDQHEEYNIPTDQGLVPDSWFVGYTPEYTLSVWVGYDKHLEEGNQLSNADGTRQLPRRFYWEIMTRLTEDSDKPDWEKPDSVKEVEVINGSNPAKEATASTPESQKITELFVEGHLPSDEQPQRQAPSQGQEETDQEENDQATDQTEETEEVQEEPDQAQPEEEPEPEPEPEQEPEPQPQPDQGQEEPDQNDPDDGQGQEGQDGQDGQENQEGQEGQNGQGRQPGQEGQERPRPQPDQGGQERPGNGGGQEEGQNQERARRARELFRQLIPRNDDENASEEDRTDGQ</sequence>
<evidence type="ECO:0000256" key="5">
    <source>
        <dbReference type="ARBA" id="ARBA00022676"/>
    </source>
</evidence>
<dbReference type="InterPro" id="IPR001460">
    <property type="entry name" value="PCN-bd_Tpept"/>
</dbReference>
<dbReference type="GO" id="GO:0006508">
    <property type="term" value="P:proteolysis"/>
    <property type="evidence" value="ECO:0007669"/>
    <property type="project" value="UniProtKB-KW"/>
</dbReference>
<dbReference type="InterPro" id="IPR012338">
    <property type="entry name" value="Beta-lactam/transpept-like"/>
</dbReference>
<feature type="domain" description="Penicillin-binding protein transpeptidase" evidence="16">
    <location>
        <begin position="356"/>
        <end position="624"/>
    </location>
</feature>
<feature type="compositionally biased region" description="Polar residues" evidence="14">
    <location>
        <begin position="1"/>
        <end position="14"/>
    </location>
</feature>
<evidence type="ECO:0000313" key="19">
    <source>
        <dbReference type="Proteomes" id="UP000009875"/>
    </source>
</evidence>
<dbReference type="HOGENOM" id="CLU_006354_2_5_9"/>
<dbReference type="FunFam" id="1.10.3810.10:FF:000001">
    <property type="entry name" value="Penicillin-binding protein 1A"/>
    <property type="match status" value="1"/>
</dbReference>
<keyword evidence="3" id="KW-0121">Carboxypeptidase</keyword>
<dbReference type="GO" id="GO:0009002">
    <property type="term" value="F:serine-type D-Ala-D-Ala carboxypeptidase activity"/>
    <property type="evidence" value="ECO:0007669"/>
    <property type="project" value="UniProtKB-EC"/>
</dbReference>
<comment type="caution">
    <text evidence="18">The sequence shown here is derived from an EMBL/GenBank/DDBJ whole genome shotgun (WGS) entry which is preliminary data.</text>
</comment>
<dbReference type="Pfam" id="PF00912">
    <property type="entry name" value="Transgly"/>
    <property type="match status" value="1"/>
</dbReference>
<dbReference type="InterPro" id="IPR023346">
    <property type="entry name" value="Lysozyme-like_dom_sf"/>
</dbReference>
<evidence type="ECO:0000256" key="12">
    <source>
        <dbReference type="ARBA" id="ARBA00034000"/>
    </source>
</evidence>
<dbReference type="NCBIfam" id="TIGR02074">
    <property type="entry name" value="PBP_1a_fam"/>
    <property type="match status" value="1"/>
</dbReference>
<keyword evidence="6" id="KW-0808">Transferase</keyword>
<feature type="compositionally biased region" description="Basic and acidic residues" evidence="14">
    <location>
        <begin position="655"/>
        <end position="670"/>
    </location>
</feature>
<dbReference type="SUPFAM" id="SSF56601">
    <property type="entry name" value="beta-lactamase/transpeptidase-like"/>
    <property type="match status" value="1"/>
</dbReference>
<comment type="catalytic activity">
    <reaction evidence="12">
        <text>Preferential cleavage: (Ac)2-L-Lys-D-Ala-|-D-Ala. Also transpeptidation of peptidyl-alanyl moieties that are N-acyl substituents of D-alanine.</text>
        <dbReference type="EC" id="3.4.16.4"/>
    </reaction>
</comment>
<dbReference type="RefSeq" id="WP_003776975.1">
    <property type="nucleotide sequence ID" value="NZ_JH992957.1"/>
</dbReference>
<dbReference type="PANTHER" id="PTHR32282">
    <property type="entry name" value="BINDING PROTEIN TRANSPEPTIDASE, PUTATIVE-RELATED"/>
    <property type="match status" value="1"/>
</dbReference>
<keyword evidence="9" id="KW-0573">Peptidoglycan synthesis</keyword>
<reference evidence="18 19" key="1">
    <citation type="submission" date="2012-09" db="EMBL/GenBank/DDBJ databases">
        <title>The Genome Sequence of Alloiococcus otitis ATCC 51267.</title>
        <authorList>
            <consortium name="The Broad Institute Genome Sequencing Platform"/>
            <person name="Earl A."/>
            <person name="Ward D."/>
            <person name="Feldgarden M."/>
            <person name="Gevers D."/>
            <person name="Huys G."/>
            <person name="Walker B."/>
            <person name="Young S.K."/>
            <person name="Zeng Q."/>
            <person name="Gargeya S."/>
            <person name="Fitzgerald M."/>
            <person name="Haas B."/>
            <person name="Abouelleil A."/>
            <person name="Alvarado L."/>
            <person name="Arachchi H.M."/>
            <person name="Berlin A.M."/>
            <person name="Chapman S.B."/>
            <person name="Goldberg J."/>
            <person name="Griggs A."/>
            <person name="Gujja S."/>
            <person name="Hansen M."/>
            <person name="Howarth C."/>
            <person name="Imamovic A."/>
            <person name="Larimer J."/>
            <person name="McCowen C."/>
            <person name="Montmayeur A."/>
            <person name="Murphy C."/>
            <person name="Neiman D."/>
            <person name="Pearson M."/>
            <person name="Priest M."/>
            <person name="Roberts A."/>
            <person name="Saif S."/>
            <person name="Shea T."/>
            <person name="Sisk P."/>
            <person name="Sykes S."/>
            <person name="Wortman J."/>
            <person name="Nusbaum C."/>
            <person name="Birren B."/>
        </authorList>
    </citation>
    <scope>NUCLEOTIDE SEQUENCE [LARGE SCALE GENOMIC DNA]</scope>
    <source>
        <strain evidence="18 19">ATCC 51267</strain>
    </source>
</reference>
<keyword evidence="11" id="KW-0961">Cell wall biogenesis/degradation</keyword>
<feature type="compositionally biased region" description="Acidic residues" evidence="14">
    <location>
        <begin position="768"/>
        <end position="781"/>
    </location>
</feature>
<feature type="domain" description="Glycosyl transferase family 51" evidence="17">
    <location>
        <begin position="85"/>
        <end position="262"/>
    </location>
</feature>
<dbReference type="GO" id="GO:0008360">
    <property type="term" value="P:regulation of cell shape"/>
    <property type="evidence" value="ECO:0007669"/>
    <property type="project" value="UniProtKB-KW"/>
</dbReference>
<feature type="region of interest" description="Disordered" evidence="14">
    <location>
        <begin position="700"/>
        <end position="871"/>
    </location>
</feature>
<feature type="compositionally biased region" description="Basic residues" evidence="14">
    <location>
        <begin position="17"/>
        <end position="26"/>
    </location>
</feature>
<feature type="compositionally biased region" description="Low complexity" evidence="14">
    <location>
        <begin position="784"/>
        <end position="811"/>
    </location>
</feature>
<evidence type="ECO:0000256" key="7">
    <source>
        <dbReference type="ARBA" id="ARBA00022801"/>
    </source>
</evidence>
<evidence type="ECO:0000256" key="2">
    <source>
        <dbReference type="ARBA" id="ARBA00007739"/>
    </source>
</evidence>
<keyword evidence="15" id="KW-0812">Transmembrane</keyword>
<dbReference type="Gene3D" id="1.10.3810.10">
    <property type="entry name" value="Biosynthetic peptidoglycan transglycosylase-like"/>
    <property type="match status" value="1"/>
</dbReference>
<evidence type="ECO:0000256" key="11">
    <source>
        <dbReference type="ARBA" id="ARBA00023316"/>
    </source>
</evidence>
<dbReference type="EMBL" id="AGXA01000007">
    <property type="protein sequence ID" value="EKU93993.1"/>
    <property type="molecule type" value="Genomic_DNA"/>
</dbReference>
<keyword evidence="10" id="KW-0511">Multifunctional enzyme</keyword>
<dbReference type="Gene3D" id="3.40.710.10">
    <property type="entry name" value="DD-peptidase/beta-lactamase superfamily"/>
    <property type="match status" value="1"/>
</dbReference>
<dbReference type="GO" id="GO:0071555">
    <property type="term" value="P:cell wall organization"/>
    <property type="evidence" value="ECO:0007669"/>
    <property type="project" value="UniProtKB-KW"/>
</dbReference>